<keyword evidence="2" id="KW-1185">Reference proteome</keyword>
<dbReference type="GO" id="GO:0070939">
    <property type="term" value="C:Dsl1/NZR complex"/>
    <property type="evidence" value="ECO:0007669"/>
    <property type="project" value="InterPro"/>
</dbReference>
<comment type="caution">
    <text evidence="1">The sequence shown here is derived from an EMBL/GenBank/DDBJ whole genome shotgun (WGS) entry which is preliminary data.</text>
</comment>
<dbReference type="Proteomes" id="UP001196413">
    <property type="component" value="Unassembled WGS sequence"/>
</dbReference>
<reference evidence="1" key="1">
    <citation type="submission" date="2021-06" db="EMBL/GenBank/DDBJ databases">
        <title>Parelaphostrongylus tenuis whole genome reference sequence.</title>
        <authorList>
            <person name="Garwood T.J."/>
            <person name="Larsen P.A."/>
            <person name="Fountain-Jones N.M."/>
            <person name="Garbe J.R."/>
            <person name="Macchietto M.G."/>
            <person name="Kania S.A."/>
            <person name="Gerhold R.W."/>
            <person name="Richards J.E."/>
            <person name="Wolf T.M."/>
        </authorList>
    </citation>
    <scope>NUCLEOTIDE SEQUENCE</scope>
    <source>
        <strain evidence="1">MNPRO001-30</strain>
        <tissue evidence="1">Meninges</tissue>
    </source>
</reference>
<dbReference type="PANTHER" id="PTHR13520:SF0">
    <property type="entry name" value="RAD50-INTERACTING PROTEIN 1"/>
    <property type="match status" value="1"/>
</dbReference>
<proteinExistence type="predicted"/>
<sequence length="140" mass="16476">MEKSLRTFDDEMSSLAMDLREFAGKRLKEILHDINYPFEDSLDLRVFENQISDIVGILSLIYLIAEHSEKGCGSDEICRVLLNPIEIRFVFHFYGDRKTNDIQKPQWYLCQILNWIQVNQAIFVKVLDKVFKKHVSISYS</sequence>
<dbReference type="GO" id="GO:0006888">
    <property type="term" value="P:endoplasmic reticulum to Golgi vesicle-mediated transport"/>
    <property type="evidence" value="ECO:0007669"/>
    <property type="project" value="InterPro"/>
</dbReference>
<organism evidence="1 2">
    <name type="scientific">Parelaphostrongylus tenuis</name>
    <name type="common">Meningeal worm</name>
    <dbReference type="NCBI Taxonomy" id="148309"/>
    <lineage>
        <taxon>Eukaryota</taxon>
        <taxon>Metazoa</taxon>
        <taxon>Ecdysozoa</taxon>
        <taxon>Nematoda</taxon>
        <taxon>Chromadorea</taxon>
        <taxon>Rhabditida</taxon>
        <taxon>Rhabditina</taxon>
        <taxon>Rhabditomorpha</taxon>
        <taxon>Strongyloidea</taxon>
        <taxon>Metastrongylidae</taxon>
        <taxon>Parelaphostrongylus</taxon>
    </lineage>
</organism>
<gene>
    <name evidence="1" type="primary">RINT1_2</name>
    <name evidence="1" type="ORF">KIN20_019317</name>
</gene>
<dbReference type="PROSITE" id="PS51386">
    <property type="entry name" value="RINT1_TIP20"/>
    <property type="match status" value="1"/>
</dbReference>
<evidence type="ECO:0000313" key="2">
    <source>
        <dbReference type="Proteomes" id="UP001196413"/>
    </source>
</evidence>
<dbReference type="AlphaFoldDB" id="A0AAD5N5D5"/>
<dbReference type="EMBL" id="JAHQIW010003849">
    <property type="protein sequence ID" value="KAJ1360364.1"/>
    <property type="molecule type" value="Genomic_DNA"/>
</dbReference>
<evidence type="ECO:0000313" key="1">
    <source>
        <dbReference type="EMBL" id="KAJ1360364.1"/>
    </source>
</evidence>
<name>A0AAD5N5D5_PARTN</name>
<dbReference type="Pfam" id="PF04437">
    <property type="entry name" value="RINT1_TIP1"/>
    <property type="match status" value="1"/>
</dbReference>
<accession>A0AAD5N5D5</accession>
<dbReference type="GO" id="GO:0060628">
    <property type="term" value="P:regulation of ER to Golgi vesicle-mediated transport"/>
    <property type="evidence" value="ECO:0007669"/>
    <property type="project" value="TreeGrafter"/>
</dbReference>
<dbReference type="InterPro" id="IPR007528">
    <property type="entry name" value="RINT1_Tip20"/>
</dbReference>
<dbReference type="GO" id="GO:0006890">
    <property type="term" value="P:retrograde vesicle-mediated transport, Golgi to endoplasmic reticulum"/>
    <property type="evidence" value="ECO:0007669"/>
    <property type="project" value="InterPro"/>
</dbReference>
<dbReference type="PANTHER" id="PTHR13520">
    <property type="entry name" value="RAD50-INTERACTING PROTEIN 1 RINT-1"/>
    <property type="match status" value="1"/>
</dbReference>
<protein>
    <submittedName>
        <fullName evidence="1">RAD50-interacting protein 1</fullName>
    </submittedName>
</protein>